<comment type="catalytic activity">
    <reaction evidence="7">
        <text>[protein]-peptidylproline (omega=180) = [protein]-peptidylproline (omega=0)</text>
        <dbReference type="Rhea" id="RHEA:16237"/>
        <dbReference type="Rhea" id="RHEA-COMP:10747"/>
        <dbReference type="Rhea" id="RHEA-COMP:10748"/>
        <dbReference type="ChEBI" id="CHEBI:83833"/>
        <dbReference type="ChEBI" id="CHEBI:83834"/>
        <dbReference type="EC" id="5.2.1.8"/>
    </reaction>
</comment>
<evidence type="ECO:0000256" key="6">
    <source>
        <dbReference type="ARBA" id="ARBA00023235"/>
    </source>
</evidence>
<dbReference type="SUPFAM" id="SSF109998">
    <property type="entry name" value="Triger factor/SurA peptide-binding domain-like"/>
    <property type="match status" value="1"/>
</dbReference>
<dbReference type="Gene3D" id="1.10.4030.10">
    <property type="entry name" value="Porin chaperone SurA, peptide-binding domain"/>
    <property type="match status" value="1"/>
</dbReference>
<feature type="domain" description="PpiC" evidence="8">
    <location>
        <begin position="180"/>
        <end position="281"/>
    </location>
</feature>
<proteinExistence type="inferred from homology"/>
<dbReference type="SUPFAM" id="SSF54534">
    <property type="entry name" value="FKBP-like"/>
    <property type="match status" value="2"/>
</dbReference>
<dbReference type="PROSITE" id="PS01096">
    <property type="entry name" value="PPIC_PPIASE_1"/>
    <property type="match status" value="1"/>
</dbReference>
<dbReference type="Pfam" id="PF09312">
    <property type="entry name" value="SurA_N"/>
    <property type="match status" value="1"/>
</dbReference>
<feature type="domain" description="PpiC" evidence="8">
    <location>
        <begin position="291"/>
        <end position="389"/>
    </location>
</feature>
<keyword evidence="6 7" id="KW-0413">Isomerase</keyword>
<evidence type="ECO:0000256" key="7">
    <source>
        <dbReference type="HAMAP-Rule" id="MF_01183"/>
    </source>
</evidence>
<evidence type="ECO:0000313" key="9">
    <source>
        <dbReference type="EMBL" id="TEU23105.1"/>
    </source>
</evidence>
<sequence precursor="true">MKPYFMRQTIKSTLLAALLASSFMVNAAQETLDKVVAVVDNSIILESELDRAIVAAKQQLTQRNQSIPPDNLLRSEVLRQVILKRAQLERVKRLGVTIDEASLNAAVAEIAKQEGASSLADFQAKLDARTPGNYAALRRQISDDLSVNRLRQQQVSSRIKVSDQDIDNFLNSPQGKSSLNSEVHVAHLRVALPENASATQIQAAENVANKLRTDLQASNDVDAVVKRNQSASYPVEGADMGWRNTEEMPDELVAKVNALDLNQVTLPIRAADGFHVLKLLERRGSEARTIVQQFKVRHILLRPSEVLSPSDAEQQINQLYKRAGTENFADLASTFSSDPGSASNGGDLGWVSPGMMVPQFEEVMRKTPVGQISKPFQTQYGWHILKVEDTRQQDVTEQTRRSKARQVLAERQFEQELDNWMREVRAESFVEIKDGTPVN</sequence>
<keyword evidence="4 7" id="KW-0697">Rotamase</keyword>
<dbReference type="PROSITE" id="PS50198">
    <property type="entry name" value="PPIC_PPIASE_2"/>
    <property type="match status" value="2"/>
</dbReference>
<dbReference type="Pfam" id="PF00639">
    <property type="entry name" value="Rotamase"/>
    <property type="match status" value="1"/>
</dbReference>
<dbReference type="RefSeq" id="WP_134246077.1">
    <property type="nucleotide sequence ID" value="NZ_SNTY01000088.1"/>
</dbReference>
<evidence type="ECO:0000259" key="8">
    <source>
        <dbReference type="PROSITE" id="PS50198"/>
    </source>
</evidence>
<dbReference type="InterPro" id="IPR027304">
    <property type="entry name" value="Trigger_fact/SurA_dom_sf"/>
</dbReference>
<dbReference type="EMBL" id="SNTY01000088">
    <property type="protein sequence ID" value="TEU23105.1"/>
    <property type="molecule type" value="Genomic_DNA"/>
</dbReference>
<name>A0A4Y7XA55_9GAMM</name>
<dbReference type="GO" id="GO:0043165">
    <property type="term" value="P:Gram-negative-bacterium-type cell outer membrane assembly"/>
    <property type="evidence" value="ECO:0007669"/>
    <property type="project" value="InterPro"/>
</dbReference>
<reference evidence="9 10" key="1">
    <citation type="submission" date="2019-03" db="EMBL/GenBank/DDBJ databases">
        <title>Alkanindiges illinoisensis: a potential pathogenic isolated from ascites of a gastric cancer patient with abdominal metastasis.</title>
        <authorList>
            <person name="Hu X."/>
            <person name="Yang B."/>
            <person name="Yan X."/>
            <person name="Lin L."/>
            <person name="Zhao H."/>
            <person name="Zhou F."/>
            <person name="Su B."/>
            <person name="Chen J."/>
            <person name="Rui Y."/>
            <person name="Wang Q."/>
            <person name="Zheng L."/>
        </authorList>
    </citation>
    <scope>NUCLEOTIDE SEQUENCE [LARGE SCALE GENOMIC DNA]</scope>
    <source>
        <strain evidence="9 10">NFYY 23406</strain>
    </source>
</reference>
<comment type="function">
    <text evidence="7">Chaperone involved in the correct folding and assembly of outer membrane proteins. Recognizes specific patterns of aromatic residues and the orientation of their side chains, which are found more frequently in integral outer membrane proteins. May act in both early periplasmic and late outer membrane-associated steps of protein maturation.</text>
</comment>
<evidence type="ECO:0000256" key="5">
    <source>
        <dbReference type="ARBA" id="ARBA00023186"/>
    </source>
</evidence>
<dbReference type="AlphaFoldDB" id="A0A4Y7XA55"/>
<comment type="caution">
    <text evidence="9">The sequence shown here is derived from an EMBL/GenBank/DDBJ whole genome shotgun (WGS) entry which is preliminary data.</text>
</comment>
<keyword evidence="10" id="KW-1185">Reference proteome</keyword>
<dbReference type="HAMAP" id="MF_01183">
    <property type="entry name" value="Chaperone_SurA"/>
    <property type="match status" value="1"/>
</dbReference>
<dbReference type="InterPro" id="IPR015391">
    <property type="entry name" value="SurA_N"/>
</dbReference>
<evidence type="ECO:0000256" key="4">
    <source>
        <dbReference type="ARBA" id="ARBA00023110"/>
    </source>
</evidence>
<feature type="signal peptide" evidence="7">
    <location>
        <begin position="1"/>
        <end position="27"/>
    </location>
</feature>
<organism evidence="9 10">
    <name type="scientific">Alkanindiges illinoisensis</name>
    <dbReference type="NCBI Taxonomy" id="197183"/>
    <lineage>
        <taxon>Bacteria</taxon>
        <taxon>Pseudomonadati</taxon>
        <taxon>Pseudomonadota</taxon>
        <taxon>Gammaproteobacteria</taxon>
        <taxon>Moraxellales</taxon>
        <taxon>Moraxellaceae</taxon>
        <taxon>Alkanindiges</taxon>
    </lineage>
</organism>
<dbReference type="PANTHER" id="PTHR47637:SF1">
    <property type="entry name" value="CHAPERONE SURA"/>
    <property type="match status" value="1"/>
</dbReference>
<dbReference type="GO" id="GO:0051082">
    <property type="term" value="F:unfolded protein binding"/>
    <property type="evidence" value="ECO:0007669"/>
    <property type="project" value="UniProtKB-UniRule"/>
</dbReference>
<evidence type="ECO:0000256" key="1">
    <source>
        <dbReference type="ARBA" id="ARBA00022729"/>
    </source>
</evidence>
<dbReference type="InterPro" id="IPR023058">
    <property type="entry name" value="PPIase_PpiC_CS"/>
</dbReference>
<dbReference type="InterPro" id="IPR000297">
    <property type="entry name" value="PPIase_PpiC"/>
</dbReference>
<comment type="domain">
    <text evidence="7">The PPIase activity resides only in the second parvulin domain. The N-terminal region and the C-terminal tail are necessary and sufficient for the chaperone activity of SurA. The PPIase activity is dispensable for SurA to function as a chaperone. The N-terminal region and the C-terminal tail are also required for porin recognition.</text>
</comment>
<dbReference type="InterPro" id="IPR023034">
    <property type="entry name" value="PPIase_SurA"/>
</dbReference>
<dbReference type="EC" id="5.2.1.8" evidence="7"/>
<dbReference type="OrthoDB" id="14196at2"/>
<dbReference type="Pfam" id="PF13616">
    <property type="entry name" value="Rotamase_3"/>
    <property type="match status" value="1"/>
</dbReference>
<protein>
    <recommendedName>
        <fullName evidence="7">Chaperone SurA</fullName>
    </recommendedName>
    <alternativeName>
        <fullName evidence="7">Peptidyl-prolyl cis-trans isomerase SurA</fullName>
        <shortName evidence="7">PPIase SurA</shortName>
        <ecNumber evidence="7">5.2.1.8</ecNumber>
    </alternativeName>
    <alternativeName>
        <fullName evidence="7">Rotamase SurA</fullName>
    </alternativeName>
</protein>
<accession>A0A4Y7XA55</accession>
<evidence type="ECO:0000256" key="2">
    <source>
        <dbReference type="ARBA" id="ARBA00022737"/>
    </source>
</evidence>
<dbReference type="Proteomes" id="UP000297834">
    <property type="component" value="Unassembled WGS sequence"/>
</dbReference>
<dbReference type="GO" id="GO:0042277">
    <property type="term" value="F:peptide binding"/>
    <property type="evidence" value="ECO:0007669"/>
    <property type="project" value="InterPro"/>
</dbReference>
<keyword evidence="3 7" id="KW-0574">Periplasm</keyword>
<dbReference type="PANTHER" id="PTHR47637">
    <property type="entry name" value="CHAPERONE SURA"/>
    <property type="match status" value="1"/>
</dbReference>
<dbReference type="Gene3D" id="3.10.50.40">
    <property type="match status" value="2"/>
</dbReference>
<keyword evidence="1 7" id="KW-0732">Signal</keyword>
<dbReference type="InterPro" id="IPR046357">
    <property type="entry name" value="PPIase_dom_sf"/>
</dbReference>
<evidence type="ECO:0000313" key="10">
    <source>
        <dbReference type="Proteomes" id="UP000297834"/>
    </source>
</evidence>
<keyword evidence="2 7" id="KW-0677">Repeat</keyword>
<gene>
    <name evidence="7" type="primary">surA</name>
    <name evidence="9" type="ORF">E2B99_14195</name>
</gene>
<evidence type="ECO:0000256" key="3">
    <source>
        <dbReference type="ARBA" id="ARBA00022764"/>
    </source>
</evidence>
<dbReference type="GO" id="GO:0003755">
    <property type="term" value="F:peptidyl-prolyl cis-trans isomerase activity"/>
    <property type="evidence" value="ECO:0007669"/>
    <property type="project" value="UniProtKB-UniRule"/>
</dbReference>
<dbReference type="STRING" id="1120977.GCA_000619845_00903"/>
<dbReference type="GO" id="GO:0050821">
    <property type="term" value="P:protein stabilization"/>
    <property type="evidence" value="ECO:0007669"/>
    <property type="project" value="InterPro"/>
</dbReference>
<dbReference type="GO" id="GO:0030288">
    <property type="term" value="C:outer membrane-bounded periplasmic space"/>
    <property type="evidence" value="ECO:0007669"/>
    <property type="project" value="InterPro"/>
</dbReference>
<feature type="chain" id="PRO_5021518571" description="Chaperone SurA" evidence="7">
    <location>
        <begin position="28"/>
        <end position="439"/>
    </location>
</feature>
<dbReference type="InterPro" id="IPR050280">
    <property type="entry name" value="OMP_Chaperone_SurA"/>
</dbReference>
<comment type="subcellular location">
    <subcellularLocation>
        <location evidence="7">Periplasm</location>
    </subcellularLocation>
    <text evidence="7">Is capable of associating with the outer membrane.</text>
</comment>
<keyword evidence="5 7" id="KW-0143">Chaperone</keyword>
<dbReference type="GO" id="GO:0006457">
    <property type="term" value="P:protein folding"/>
    <property type="evidence" value="ECO:0007669"/>
    <property type="project" value="UniProtKB-UniRule"/>
</dbReference>